<reference evidence="2" key="1">
    <citation type="submission" date="2020-01" db="EMBL/GenBank/DDBJ databases">
        <title>Genome sequence of Kobresia littledalei, the first chromosome-level genome in the family Cyperaceae.</title>
        <authorList>
            <person name="Qu G."/>
        </authorList>
    </citation>
    <scope>NUCLEOTIDE SEQUENCE</scope>
    <source>
        <strain evidence="2">C.B.Clarke</strain>
        <tissue evidence="2">Leaf</tissue>
    </source>
</reference>
<gene>
    <name evidence="2" type="ORF">FCM35_KLT03746</name>
</gene>
<comment type="caution">
    <text evidence="2">The sequence shown here is derived from an EMBL/GenBank/DDBJ whole genome shotgun (WGS) entry which is preliminary data.</text>
</comment>
<protein>
    <submittedName>
        <fullName evidence="2">Uncharacterized protein</fullName>
    </submittedName>
</protein>
<dbReference type="OrthoDB" id="636522at2759"/>
<proteinExistence type="predicted"/>
<evidence type="ECO:0000313" key="3">
    <source>
        <dbReference type="Proteomes" id="UP000623129"/>
    </source>
</evidence>
<evidence type="ECO:0000256" key="1">
    <source>
        <dbReference type="SAM" id="MobiDB-lite"/>
    </source>
</evidence>
<keyword evidence="3" id="KW-1185">Reference proteome</keyword>
<dbReference type="Proteomes" id="UP000623129">
    <property type="component" value="Unassembled WGS sequence"/>
</dbReference>
<feature type="region of interest" description="Disordered" evidence="1">
    <location>
        <begin position="1"/>
        <end position="20"/>
    </location>
</feature>
<dbReference type="AlphaFoldDB" id="A0A833R0E1"/>
<sequence length="72" mass="8385">MAHPKRRPQEQKGDADSPHEDPFLTCCCCFMISHAIRGIGRCLFVACYPALHCCGLDEHRHRHSNHHHRHFQ</sequence>
<evidence type="ECO:0000313" key="2">
    <source>
        <dbReference type="EMBL" id="KAF3330392.1"/>
    </source>
</evidence>
<accession>A0A833R0E1</accession>
<feature type="compositionally biased region" description="Basic and acidic residues" evidence="1">
    <location>
        <begin position="7"/>
        <end position="20"/>
    </location>
</feature>
<name>A0A833R0E1_9POAL</name>
<dbReference type="EMBL" id="SWLB01000013">
    <property type="protein sequence ID" value="KAF3330392.1"/>
    <property type="molecule type" value="Genomic_DNA"/>
</dbReference>
<organism evidence="2 3">
    <name type="scientific">Carex littledalei</name>
    <dbReference type="NCBI Taxonomy" id="544730"/>
    <lineage>
        <taxon>Eukaryota</taxon>
        <taxon>Viridiplantae</taxon>
        <taxon>Streptophyta</taxon>
        <taxon>Embryophyta</taxon>
        <taxon>Tracheophyta</taxon>
        <taxon>Spermatophyta</taxon>
        <taxon>Magnoliopsida</taxon>
        <taxon>Liliopsida</taxon>
        <taxon>Poales</taxon>
        <taxon>Cyperaceae</taxon>
        <taxon>Cyperoideae</taxon>
        <taxon>Cariceae</taxon>
        <taxon>Carex</taxon>
        <taxon>Carex subgen. Euthyceras</taxon>
    </lineage>
</organism>